<dbReference type="Pfam" id="PF25583">
    <property type="entry name" value="WCX"/>
    <property type="match status" value="1"/>
</dbReference>
<dbReference type="GO" id="GO:0003677">
    <property type="term" value="F:DNA binding"/>
    <property type="evidence" value="ECO:0007669"/>
    <property type="project" value="UniProtKB-KW"/>
</dbReference>
<name>A0A1G8TVQ2_9BACI</name>
<dbReference type="Proteomes" id="UP000199225">
    <property type="component" value="Unassembled WGS sequence"/>
</dbReference>
<sequence length="336" mass="39907">MTAVGGEHLELNNNTRLLLLQRILFEETDENNELSIAELSQKLQEHFNVDKEFDARTLKSDMSVLEEIGYEIMKNRGKFGKVYYSFQDRLFETYQLRLLNDAILSARFINEDEKKSLIKKLGKLTSVHIAATLPDPLIFSQMTANDYDQVKINIDHVHRGISEQRILCFKYGKYNMEKNFEYHRNGNEYQVEPYALIWQNDFYYLIGWFRKTGEMRHYRLDRIRDIRISDEHFSKGDFNVQNYVNQSFHMFSGENMRVEIEFHQSLLNVVLDRFGLEASVKKLDEEHFLLSTEGKMSTGLVTWVLQWGHKARVVSPRTLKQEVEEEIEMMKRLYEE</sequence>
<dbReference type="PROSITE" id="PS52050">
    <property type="entry name" value="WYL"/>
    <property type="match status" value="1"/>
</dbReference>
<dbReference type="Pfam" id="PF13280">
    <property type="entry name" value="WYL"/>
    <property type="match status" value="1"/>
</dbReference>
<accession>A0A1G8TVQ2</accession>
<organism evidence="3 4">
    <name type="scientific">Salimicrobium halophilum</name>
    <dbReference type="NCBI Taxonomy" id="86666"/>
    <lineage>
        <taxon>Bacteria</taxon>
        <taxon>Bacillati</taxon>
        <taxon>Bacillota</taxon>
        <taxon>Bacilli</taxon>
        <taxon>Bacillales</taxon>
        <taxon>Bacillaceae</taxon>
        <taxon>Salimicrobium</taxon>
    </lineage>
</organism>
<evidence type="ECO:0000313" key="3">
    <source>
        <dbReference type="EMBL" id="SDJ45517.1"/>
    </source>
</evidence>
<dbReference type="InterPro" id="IPR026881">
    <property type="entry name" value="WYL_dom"/>
</dbReference>
<gene>
    <name evidence="3" type="ORF">SAMN04490247_1992</name>
</gene>
<evidence type="ECO:0000259" key="1">
    <source>
        <dbReference type="Pfam" id="PF13280"/>
    </source>
</evidence>
<reference evidence="4" key="1">
    <citation type="submission" date="2016-10" db="EMBL/GenBank/DDBJ databases">
        <authorList>
            <person name="Varghese N."/>
            <person name="Submissions S."/>
        </authorList>
    </citation>
    <scope>NUCLEOTIDE SEQUENCE [LARGE SCALE GENOMIC DNA]</scope>
    <source>
        <strain evidence="4">DSM 4771</strain>
    </source>
</reference>
<dbReference type="InterPro" id="IPR051534">
    <property type="entry name" value="CBASS_pafABC_assoc_protein"/>
</dbReference>
<feature type="domain" description="WYL" evidence="1">
    <location>
        <begin position="154"/>
        <end position="228"/>
    </location>
</feature>
<keyword evidence="3" id="KW-0238">DNA-binding</keyword>
<dbReference type="STRING" id="86666.SAMN04490247_1992"/>
<dbReference type="AlphaFoldDB" id="A0A1G8TVQ2"/>
<dbReference type="InterPro" id="IPR057727">
    <property type="entry name" value="WCX_dom"/>
</dbReference>
<proteinExistence type="predicted"/>
<dbReference type="EMBL" id="FNEV01000005">
    <property type="protein sequence ID" value="SDJ45517.1"/>
    <property type="molecule type" value="Genomic_DNA"/>
</dbReference>
<protein>
    <submittedName>
        <fullName evidence="3">Predicted DNA-binding transcriptional regulator YafY, contains an HTH and WYL domains</fullName>
    </submittedName>
</protein>
<keyword evidence="4" id="KW-1185">Reference proteome</keyword>
<dbReference type="PANTHER" id="PTHR34580">
    <property type="match status" value="1"/>
</dbReference>
<evidence type="ECO:0000313" key="4">
    <source>
        <dbReference type="Proteomes" id="UP000199225"/>
    </source>
</evidence>
<feature type="domain" description="WCX" evidence="2">
    <location>
        <begin position="255"/>
        <end position="329"/>
    </location>
</feature>
<dbReference type="PANTHER" id="PTHR34580:SF1">
    <property type="entry name" value="PROTEIN PAFC"/>
    <property type="match status" value="1"/>
</dbReference>
<evidence type="ECO:0000259" key="2">
    <source>
        <dbReference type="Pfam" id="PF25583"/>
    </source>
</evidence>